<dbReference type="Pfam" id="PF00112">
    <property type="entry name" value="Peptidase_C1"/>
    <property type="match status" value="2"/>
</dbReference>
<feature type="signal peptide" evidence="7">
    <location>
        <begin position="1"/>
        <end position="18"/>
    </location>
</feature>
<dbReference type="PROSITE" id="PS00639">
    <property type="entry name" value="THIOL_PROTEASE_HIS"/>
    <property type="match status" value="2"/>
</dbReference>
<evidence type="ECO:0000256" key="4">
    <source>
        <dbReference type="ARBA" id="ARBA00022807"/>
    </source>
</evidence>
<dbReference type="PROSITE" id="PS51257">
    <property type="entry name" value="PROKAR_LIPOPROTEIN"/>
    <property type="match status" value="1"/>
</dbReference>
<dbReference type="SMART" id="SM00645">
    <property type="entry name" value="Pept_C1"/>
    <property type="match status" value="2"/>
</dbReference>
<sequence length="601" mass="67260">MRLFTVSCFVLIVSCAVAVPDSARELYEQFKRDYGKVYANEDDQKRFAIFKDNLMRAQKLQLKDQGTARYGVTQFSDLTPEEFAAKYLSRPVDNDQVERVRPTGLKAAPERMDWRAKGAVTAVENQGSCGSCWAFSTAGNVEGQWFIKTGQLVSLSKQQLVDCDRVAEGCNGGWPASSYLEIMYMGGLESQDDYPYVGVEQKCALNKEKLVAKIDDSIVLGPEEEDHAAYLAEHGPLSTLLNAVALQHYRDGVLKPTFDECPDTELNHAVLTVGYDKEGDMPYWIIKNSWGTEWGEKVPDSARELYEQFKRDYGKVYANEDDQKRFAIFKDNLMRAQKLQLKDQGTARYGVTQFSDLTPEEFAAKYLSRPVDNDQVERVRPTGLKAAPERIDWRAKGAVTAVENQGSCGSCWAFSTAGNVEGQWFIKTGQLVSLSKQQLVDCDRVAEGCNGGWPASSYLEIMYMGGLESQDDYPYVGVEQKCALNKEKLVAKIDDSIVLGPEEEDHAAYLAEHGPLSTLLNAVALQHYRDGVLKPTFDECPDTELNHAVLTVGYDKEGDMPYWIIKNSWGTGWGEKGYFRLFRGDCTCGINRMATSAIIKK</sequence>
<evidence type="ECO:0000256" key="1">
    <source>
        <dbReference type="ARBA" id="ARBA00008455"/>
    </source>
</evidence>
<dbReference type="InterPro" id="IPR013128">
    <property type="entry name" value="Peptidase_C1A"/>
</dbReference>
<keyword evidence="2" id="KW-0645">Protease</keyword>
<dbReference type="PRINTS" id="PR00705">
    <property type="entry name" value="PAPAIN"/>
</dbReference>
<feature type="domain" description="Peptidase C1A papain C-terminal" evidence="8">
    <location>
        <begin position="387"/>
        <end position="598"/>
    </location>
</feature>
<evidence type="ECO:0000313" key="10">
    <source>
        <dbReference type="EMBL" id="KAA3681708.1"/>
    </source>
</evidence>
<feature type="chain" id="PRO_5023810343" evidence="7">
    <location>
        <begin position="19"/>
        <end position="601"/>
    </location>
</feature>
<organism evidence="10 11">
    <name type="scientific">Paragonimus westermani</name>
    <dbReference type="NCBI Taxonomy" id="34504"/>
    <lineage>
        <taxon>Eukaryota</taxon>
        <taxon>Metazoa</taxon>
        <taxon>Spiralia</taxon>
        <taxon>Lophotrochozoa</taxon>
        <taxon>Platyhelminthes</taxon>
        <taxon>Trematoda</taxon>
        <taxon>Digenea</taxon>
        <taxon>Plagiorchiida</taxon>
        <taxon>Troglotremata</taxon>
        <taxon>Troglotrematidae</taxon>
        <taxon>Paragonimus</taxon>
    </lineage>
</organism>
<evidence type="ECO:0000256" key="3">
    <source>
        <dbReference type="ARBA" id="ARBA00022801"/>
    </source>
</evidence>
<dbReference type="GO" id="GO:0006508">
    <property type="term" value="P:proteolysis"/>
    <property type="evidence" value="ECO:0007669"/>
    <property type="project" value="UniProtKB-KW"/>
</dbReference>
<dbReference type="PROSITE" id="PS00139">
    <property type="entry name" value="THIOL_PROTEASE_CYS"/>
    <property type="match status" value="2"/>
</dbReference>
<evidence type="ECO:0000259" key="9">
    <source>
        <dbReference type="SMART" id="SM00848"/>
    </source>
</evidence>
<protein>
    <submittedName>
        <fullName evidence="10">Cathepsin F</fullName>
    </submittedName>
</protein>
<dbReference type="Gene3D" id="1.10.287.2250">
    <property type="match status" value="1"/>
</dbReference>
<dbReference type="GO" id="GO:0008234">
    <property type="term" value="F:cysteine-type peptidase activity"/>
    <property type="evidence" value="ECO:0007669"/>
    <property type="project" value="UniProtKB-KW"/>
</dbReference>
<dbReference type="InterPro" id="IPR039417">
    <property type="entry name" value="Peptidase_C1A_papain-like"/>
</dbReference>
<dbReference type="SUPFAM" id="SSF54001">
    <property type="entry name" value="Cysteine proteinases"/>
    <property type="match status" value="2"/>
</dbReference>
<feature type="domain" description="Peptidase C1A papain C-terminal" evidence="8">
    <location>
        <begin position="108"/>
        <end position="303"/>
    </location>
</feature>
<dbReference type="PANTHER" id="PTHR12411">
    <property type="entry name" value="CYSTEINE PROTEASE FAMILY C1-RELATED"/>
    <property type="match status" value="1"/>
</dbReference>
<feature type="domain" description="Cathepsin propeptide inhibitor" evidence="9">
    <location>
        <begin position="27"/>
        <end position="83"/>
    </location>
</feature>
<dbReference type="Proteomes" id="UP000324629">
    <property type="component" value="Unassembled WGS sequence"/>
</dbReference>
<keyword evidence="11" id="KW-1185">Reference proteome</keyword>
<evidence type="ECO:0000256" key="5">
    <source>
        <dbReference type="ARBA" id="ARBA00023145"/>
    </source>
</evidence>
<feature type="domain" description="Cathepsin propeptide inhibitor" evidence="9">
    <location>
        <begin position="306"/>
        <end position="362"/>
    </location>
</feature>
<dbReference type="InterPro" id="IPR000169">
    <property type="entry name" value="Pept_cys_AS"/>
</dbReference>
<evidence type="ECO:0000256" key="2">
    <source>
        <dbReference type="ARBA" id="ARBA00022670"/>
    </source>
</evidence>
<evidence type="ECO:0000259" key="8">
    <source>
        <dbReference type="SMART" id="SM00645"/>
    </source>
</evidence>
<evidence type="ECO:0000256" key="7">
    <source>
        <dbReference type="SAM" id="SignalP"/>
    </source>
</evidence>
<dbReference type="EMBL" id="QNGE01000146">
    <property type="protein sequence ID" value="KAA3681708.1"/>
    <property type="molecule type" value="Genomic_DNA"/>
</dbReference>
<evidence type="ECO:0000313" key="11">
    <source>
        <dbReference type="Proteomes" id="UP000324629"/>
    </source>
</evidence>
<keyword evidence="4" id="KW-0788">Thiol protease</keyword>
<gene>
    <name evidence="10" type="ORF">DEA37_0010023</name>
</gene>
<dbReference type="SMART" id="SM00848">
    <property type="entry name" value="Inhibitor_I29"/>
    <property type="match status" value="2"/>
</dbReference>
<dbReference type="Pfam" id="PF08246">
    <property type="entry name" value="Inhibitor_I29"/>
    <property type="match status" value="2"/>
</dbReference>
<dbReference type="CDD" id="cd02248">
    <property type="entry name" value="Peptidase_C1A"/>
    <property type="match status" value="2"/>
</dbReference>
<dbReference type="FunFam" id="3.90.70.10:FF:000039">
    <property type="entry name" value="Cysteine proteinase 2, putative"/>
    <property type="match status" value="2"/>
</dbReference>
<comment type="similarity">
    <text evidence="1">Belongs to the peptidase C1 family.</text>
</comment>
<keyword evidence="7" id="KW-0732">Signal</keyword>
<proteinExistence type="inferred from homology"/>
<reference evidence="10 11" key="1">
    <citation type="journal article" date="2019" name="Gigascience">
        <title>Whole-genome sequence of the oriental lung fluke Paragonimus westermani.</title>
        <authorList>
            <person name="Oey H."/>
            <person name="Zakrzewski M."/>
            <person name="Narain K."/>
            <person name="Devi K.R."/>
            <person name="Agatsuma T."/>
            <person name="Nawaratna S."/>
            <person name="Gobert G.N."/>
            <person name="Jones M.K."/>
            <person name="Ragan M.A."/>
            <person name="McManus D.P."/>
            <person name="Krause L."/>
        </authorList>
    </citation>
    <scope>NUCLEOTIDE SEQUENCE [LARGE SCALE GENOMIC DNA]</scope>
    <source>
        <strain evidence="10 11">IND2009</strain>
    </source>
</reference>
<name>A0A5J4P310_9TREM</name>
<dbReference type="PROSITE" id="PS00640">
    <property type="entry name" value="THIOL_PROTEASE_ASN"/>
    <property type="match status" value="1"/>
</dbReference>
<dbReference type="InterPro" id="IPR000668">
    <property type="entry name" value="Peptidase_C1A_C"/>
</dbReference>
<dbReference type="AlphaFoldDB" id="A0A5J4P310"/>
<evidence type="ECO:0000256" key="6">
    <source>
        <dbReference type="ARBA" id="ARBA00023157"/>
    </source>
</evidence>
<dbReference type="InterPro" id="IPR013201">
    <property type="entry name" value="Prot_inhib_I29"/>
</dbReference>
<dbReference type="InterPro" id="IPR025661">
    <property type="entry name" value="Pept_asp_AS"/>
</dbReference>
<dbReference type="Gene3D" id="3.90.70.10">
    <property type="entry name" value="Cysteine proteinases"/>
    <property type="match status" value="2"/>
</dbReference>
<dbReference type="InterPro" id="IPR025660">
    <property type="entry name" value="Pept_his_AS"/>
</dbReference>
<keyword evidence="6" id="KW-1015">Disulfide bond</keyword>
<dbReference type="InterPro" id="IPR038765">
    <property type="entry name" value="Papain-like_cys_pep_sf"/>
</dbReference>
<keyword evidence="3" id="KW-0378">Hydrolase</keyword>
<accession>A0A5J4P310</accession>
<keyword evidence="5" id="KW-0865">Zymogen</keyword>
<comment type="caution">
    <text evidence="10">The sequence shown here is derived from an EMBL/GenBank/DDBJ whole genome shotgun (WGS) entry which is preliminary data.</text>
</comment>